<dbReference type="Proteomes" id="UP001224997">
    <property type="component" value="Unassembled WGS sequence"/>
</dbReference>
<reference evidence="1 2" key="1">
    <citation type="submission" date="2023-08" db="EMBL/GenBank/DDBJ databases">
        <authorList>
            <person name="Park J.-S."/>
        </authorList>
    </citation>
    <scope>NUCLEOTIDE SEQUENCE [LARGE SCALE GENOMIC DNA]</scope>
    <source>
        <strain evidence="1 2">2205BS29-5</strain>
    </source>
</reference>
<name>A0ABT9J7Z5_9RHOB</name>
<organism evidence="1 2">
    <name type="scientific">Paracoccus spongiarum</name>
    <dbReference type="NCBI Taxonomy" id="3064387"/>
    <lineage>
        <taxon>Bacteria</taxon>
        <taxon>Pseudomonadati</taxon>
        <taxon>Pseudomonadota</taxon>
        <taxon>Alphaproteobacteria</taxon>
        <taxon>Rhodobacterales</taxon>
        <taxon>Paracoccaceae</taxon>
        <taxon>Paracoccus</taxon>
    </lineage>
</organism>
<dbReference type="EMBL" id="JAVAMQ010000002">
    <property type="protein sequence ID" value="MDP5305924.1"/>
    <property type="molecule type" value="Genomic_DNA"/>
</dbReference>
<evidence type="ECO:0000313" key="1">
    <source>
        <dbReference type="EMBL" id="MDP5305924.1"/>
    </source>
</evidence>
<sequence>MRGRTPTRTGRSAGRCWALLGDCQGREAIARQWRNTVLTCRPVNAFGVKHPRPQEYWPAATLELAEAFIVAAERDAA</sequence>
<proteinExistence type="predicted"/>
<comment type="caution">
    <text evidence="1">The sequence shown here is derived from an EMBL/GenBank/DDBJ whole genome shotgun (WGS) entry which is preliminary data.</text>
</comment>
<evidence type="ECO:0000313" key="2">
    <source>
        <dbReference type="Proteomes" id="UP001224997"/>
    </source>
</evidence>
<dbReference type="RefSeq" id="WP_305961803.1">
    <property type="nucleotide sequence ID" value="NZ_JAVAMQ010000002.1"/>
</dbReference>
<protein>
    <submittedName>
        <fullName evidence="1">Uncharacterized protein</fullName>
    </submittedName>
</protein>
<keyword evidence="2" id="KW-1185">Reference proteome</keyword>
<gene>
    <name evidence="1" type="ORF">Q5Y72_02300</name>
</gene>
<accession>A0ABT9J7Z5</accession>